<name>A0A8S4F4C3_PLUXY</name>
<comment type="caution">
    <text evidence="1">The sequence shown here is derived from an EMBL/GenBank/DDBJ whole genome shotgun (WGS) entry which is preliminary data.</text>
</comment>
<dbReference type="AlphaFoldDB" id="A0A8S4F4C3"/>
<protein>
    <submittedName>
        <fullName evidence="1">(diamondback moth) hypothetical protein</fullName>
    </submittedName>
</protein>
<dbReference type="Proteomes" id="UP000653454">
    <property type="component" value="Unassembled WGS sequence"/>
</dbReference>
<accession>A0A8S4F4C3</accession>
<evidence type="ECO:0000313" key="2">
    <source>
        <dbReference type="Proteomes" id="UP000653454"/>
    </source>
</evidence>
<reference evidence="1" key="1">
    <citation type="submission" date="2020-11" db="EMBL/GenBank/DDBJ databases">
        <authorList>
            <person name="Whiteford S."/>
        </authorList>
    </citation>
    <scope>NUCLEOTIDE SEQUENCE</scope>
</reference>
<organism evidence="1 2">
    <name type="scientific">Plutella xylostella</name>
    <name type="common">Diamondback moth</name>
    <name type="synonym">Plutella maculipennis</name>
    <dbReference type="NCBI Taxonomy" id="51655"/>
    <lineage>
        <taxon>Eukaryota</taxon>
        <taxon>Metazoa</taxon>
        <taxon>Ecdysozoa</taxon>
        <taxon>Arthropoda</taxon>
        <taxon>Hexapoda</taxon>
        <taxon>Insecta</taxon>
        <taxon>Pterygota</taxon>
        <taxon>Neoptera</taxon>
        <taxon>Endopterygota</taxon>
        <taxon>Lepidoptera</taxon>
        <taxon>Glossata</taxon>
        <taxon>Ditrysia</taxon>
        <taxon>Yponomeutoidea</taxon>
        <taxon>Plutellidae</taxon>
        <taxon>Plutella</taxon>
    </lineage>
</organism>
<keyword evidence="2" id="KW-1185">Reference proteome</keyword>
<gene>
    <name evidence="1" type="ORF">PLXY2_LOCUS7736</name>
</gene>
<proteinExistence type="predicted"/>
<sequence>MSTKSKLKIKGERDWRRTQSAAIVKRDAEKPDENGIKKITDDLQKFGDTVAKGFKENFDMEKIQKQVNDGIKELQKNRVCFNHRPIDWDVAAR</sequence>
<evidence type="ECO:0000313" key="1">
    <source>
        <dbReference type="EMBL" id="CAG9122603.1"/>
    </source>
</evidence>
<dbReference type="EMBL" id="CAJHNJ030000027">
    <property type="protein sequence ID" value="CAG9122603.1"/>
    <property type="molecule type" value="Genomic_DNA"/>
</dbReference>